<protein>
    <submittedName>
        <fullName evidence="1">Uncharacterized protein</fullName>
    </submittedName>
</protein>
<dbReference type="RefSeq" id="WP_046723046.1">
    <property type="nucleotide sequence ID" value="NZ_CP011114.1"/>
</dbReference>
<evidence type="ECO:0000313" key="1">
    <source>
        <dbReference type="EMBL" id="AKG34340.1"/>
    </source>
</evidence>
<evidence type="ECO:0000313" key="2">
    <source>
        <dbReference type="Proteomes" id="UP000034189"/>
    </source>
</evidence>
<dbReference type="HOGENOM" id="CLU_063028_0_0_9"/>
<dbReference type="AlphaFoldDB" id="A0A0F7CI70"/>
<reference evidence="1 2" key="2">
    <citation type="journal article" date="2016" name="Genome Announc.">
        <title>Genome Sequence of a Gram-Positive Diazotroph, Paenibacillus durus Type Strain ATCC 35681.</title>
        <authorList>
            <person name="Halim M.A."/>
            <person name="Rahman A.Y."/>
            <person name="Sim K.S."/>
            <person name="Yam H.C."/>
            <person name="Rahim A.A."/>
            <person name="Ghazali A.H."/>
            <person name="Najimudin N."/>
        </authorList>
    </citation>
    <scope>NUCLEOTIDE SEQUENCE [LARGE SCALE GENOMIC DNA]</scope>
    <source>
        <strain evidence="1 2">ATCC 35681</strain>
    </source>
</reference>
<organism evidence="1 2">
    <name type="scientific">Paenibacillus durus ATCC 35681</name>
    <dbReference type="NCBI Taxonomy" id="1333534"/>
    <lineage>
        <taxon>Bacteria</taxon>
        <taxon>Bacillati</taxon>
        <taxon>Bacillota</taxon>
        <taxon>Bacilli</taxon>
        <taxon>Bacillales</taxon>
        <taxon>Paenibacillaceae</taxon>
        <taxon>Paenibacillus</taxon>
    </lineage>
</organism>
<reference evidence="1 2" key="1">
    <citation type="submission" date="2015-03" db="EMBL/GenBank/DDBJ databases">
        <authorList>
            <person name="Abdul Halim M."/>
        </authorList>
    </citation>
    <scope>NUCLEOTIDE SEQUENCE [LARGE SCALE GENOMIC DNA]</scope>
    <source>
        <strain evidence="1 2">ATCC 35681</strain>
    </source>
</reference>
<dbReference type="Proteomes" id="UP000034189">
    <property type="component" value="Chromosome"/>
</dbReference>
<name>A0A0F7CI70_PAEDU</name>
<sequence length="356" mass="37768">MNPSSRRKRAIPAMRVCFLLILILILTAAVSRFAFGPPAADAPAANSLRLTEIAAAEAAGSSDSALSPLPKRQDLAVPDSLKAFVREAIDKLADEAPFKEWKTAKRSIHPLGPGTHGWLVNLISGDKRIGYMIITASDNGGYTLSEYGADTEGLPYSVTELRLFLAQKGLIHSLFEIIEPVPLYAPLLPYWKVTVNGQVLYVNAIVPEILPWDDSKAEAVARSAQAAGRYGLTASGSLSEITAAPMFLTGHPGNPYDNLLWLTSPKLAPLAAGEFVQLLEQQPGLVFRSNTGANDILGAPLMITGYQLWTRSAADGGGTVPYAASGIGGRRFVPLGALQASGTFQAYVSGDGEAAH</sequence>
<dbReference type="PATRIC" id="fig|1333534.5.peg.1520"/>
<accession>A0A0F7CI70</accession>
<gene>
    <name evidence="1" type="ORF">VK70_06945</name>
</gene>
<proteinExistence type="predicted"/>
<dbReference type="EMBL" id="CP011114">
    <property type="protein sequence ID" value="AKG34340.1"/>
    <property type="molecule type" value="Genomic_DNA"/>
</dbReference>
<dbReference type="OrthoDB" id="2475185at2"/>